<evidence type="ECO:0000256" key="3">
    <source>
        <dbReference type="ARBA" id="ARBA00022801"/>
    </source>
</evidence>
<keyword evidence="4 5" id="KW-0720">Serine protease</keyword>
<comment type="similarity">
    <text evidence="1 5">Belongs to the peptidase S41A family.</text>
</comment>
<dbReference type="PANTHER" id="PTHR32060">
    <property type="entry name" value="TAIL-SPECIFIC PROTEASE"/>
    <property type="match status" value="1"/>
</dbReference>
<gene>
    <name evidence="7" type="ORF">D0435_01865</name>
</gene>
<comment type="caution">
    <text evidence="7">The sequence shown here is derived from an EMBL/GenBank/DDBJ whole genome shotgun (WGS) entry which is preliminary data.</text>
</comment>
<evidence type="ECO:0000259" key="6">
    <source>
        <dbReference type="PROSITE" id="PS50106"/>
    </source>
</evidence>
<dbReference type="CDD" id="cd07560">
    <property type="entry name" value="Peptidase_S41_CPP"/>
    <property type="match status" value="1"/>
</dbReference>
<dbReference type="Pfam" id="PF13180">
    <property type="entry name" value="PDZ_2"/>
    <property type="match status" value="1"/>
</dbReference>
<proteinExistence type="inferred from homology"/>
<evidence type="ECO:0000313" key="7">
    <source>
        <dbReference type="EMBL" id="NBH60422.1"/>
    </source>
</evidence>
<dbReference type="GO" id="GO:0008236">
    <property type="term" value="F:serine-type peptidase activity"/>
    <property type="evidence" value="ECO:0007669"/>
    <property type="project" value="UniProtKB-KW"/>
</dbReference>
<protein>
    <submittedName>
        <fullName evidence="7">S41 family peptidase</fullName>
    </submittedName>
</protein>
<dbReference type="EMBL" id="QXWK01000001">
    <property type="protein sequence ID" value="NBH60422.1"/>
    <property type="molecule type" value="Genomic_DNA"/>
</dbReference>
<evidence type="ECO:0000256" key="2">
    <source>
        <dbReference type="ARBA" id="ARBA00022670"/>
    </source>
</evidence>
<dbReference type="Gene3D" id="3.30.750.44">
    <property type="match status" value="1"/>
</dbReference>
<feature type="domain" description="PDZ" evidence="6">
    <location>
        <begin position="117"/>
        <end position="176"/>
    </location>
</feature>
<evidence type="ECO:0000256" key="5">
    <source>
        <dbReference type="RuleBase" id="RU004404"/>
    </source>
</evidence>
<dbReference type="InterPro" id="IPR029045">
    <property type="entry name" value="ClpP/crotonase-like_dom_sf"/>
</dbReference>
<dbReference type="GO" id="GO:0006508">
    <property type="term" value="P:proteolysis"/>
    <property type="evidence" value="ECO:0007669"/>
    <property type="project" value="UniProtKB-KW"/>
</dbReference>
<dbReference type="Proteomes" id="UP000446866">
    <property type="component" value="Unassembled WGS sequence"/>
</dbReference>
<dbReference type="GO" id="GO:0004175">
    <property type="term" value="F:endopeptidase activity"/>
    <property type="evidence" value="ECO:0007669"/>
    <property type="project" value="TreeGrafter"/>
</dbReference>
<dbReference type="InterPro" id="IPR005151">
    <property type="entry name" value="Tail-specific_protease"/>
</dbReference>
<dbReference type="InterPro" id="IPR036034">
    <property type="entry name" value="PDZ_sf"/>
</dbReference>
<dbReference type="AlphaFoldDB" id="A0A845QF66"/>
<dbReference type="GO" id="GO:0030288">
    <property type="term" value="C:outer membrane-bounded periplasmic space"/>
    <property type="evidence" value="ECO:0007669"/>
    <property type="project" value="TreeGrafter"/>
</dbReference>
<dbReference type="PROSITE" id="PS50106">
    <property type="entry name" value="PDZ"/>
    <property type="match status" value="1"/>
</dbReference>
<dbReference type="SUPFAM" id="SSF52096">
    <property type="entry name" value="ClpP/crotonase"/>
    <property type="match status" value="1"/>
</dbReference>
<dbReference type="InterPro" id="IPR001478">
    <property type="entry name" value="PDZ"/>
</dbReference>
<dbReference type="Gene3D" id="2.30.42.10">
    <property type="match status" value="1"/>
</dbReference>
<keyword evidence="3 5" id="KW-0378">Hydrolase</keyword>
<keyword evidence="8" id="KW-1185">Reference proteome</keyword>
<dbReference type="SMART" id="SM00245">
    <property type="entry name" value="TSPc"/>
    <property type="match status" value="1"/>
</dbReference>
<reference evidence="7 8" key="1">
    <citation type="submission" date="2018-08" db="EMBL/GenBank/DDBJ databases">
        <title>Murine metabolic-syndrome-specific gut microbial biobank.</title>
        <authorList>
            <person name="Liu C."/>
        </authorList>
    </citation>
    <scope>NUCLEOTIDE SEQUENCE [LARGE SCALE GENOMIC DNA]</scope>
    <source>
        <strain evidence="7 8">28</strain>
    </source>
</reference>
<dbReference type="Pfam" id="PF03572">
    <property type="entry name" value="Peptidase_S41"/>
    <property type="match status" value="1"/>
</dbReference>
<dbReference type="SUPFAM" id="SSF50156">
    <property type="entry name" value="PDZ domain-like"/>
    <property type="match status" value="1"/>
</dbReference>
<dbReference type="GO" id="GO:0007165">
    <property type="term" value="P:signal transduction"/>
    <property type="evidence" value="ECO:0007669"/>
    <property type="project" value="TreeGrafter"/>
</dbReference>
<evidence type="ECO:0000256" key="1">
    <source>
        <dbReference type="ARBA" id="ARBA00009179"/>
    </source>
</evidence>
<dbReference type="SMART" id="SM00228">
    <property type="entry name" value="PDZ"/>
    <property type="match status" value="1"/>
</dbReference>
<sequence>MIKIKKRQFAAVILCTVLVTLLLTAGGFYLLTSAAGVKLVQGKDYNMLTDMSQKYSKLYTLQNTINDKFLWETDEREQMEVMYKALVDSLGDKYSSYMNEEETEKWNRYVTGVFSGIGITFTENEKGQMEISSVIKEGPADISGIKAGDIIRKVDGKSYSTLDEVSTAIQGEEGTVVKLTYLRGKKEKTVSIVRGVVEERSVYAGTVGDSYGYIRITGFEKSTAEQFKRELSAFENNKKIKGVVIDIRDNLGGIMEQSIEIADALLPECTIVHTEDSKGKKEYYNSDESCTKLKYVLLINENSASASEILAAAVKDNEGGKLVGMTTYGKGIIQNSMMFSDSTSLKLTTMQYLSPKNHKIHGIGIKPDYKVKQPKNEKEDMQLKKAISLLS</sequence>
<accession>A0A845QF66</accession>
<evidence type="ECO:0000313" key="8">
    <source>
        <dbReference type="Proteomes" id="UP000446866"/>
    </source>
</evidence>
<evidence type="ECO:0000256" key="4">
    <source>
        <dbReference type="ARBA" id="ARBA00022825"/>
    </source>
</evidence>
<dbReference type="NCBIfam" id="TIGR00225">
    <property type="entry name" value="prc"/>
    <property type="match status" value="1"/>
</dbReference>
<dbReference type="CDD" id="cd06782">
    <property type="entry name" value="cpPDZ_CPP-like"/>
    <property type="match status" value="1"/>
</dbReference>
<dbReference type="RefSeq" id="WP_160200708.1">
    <property type="nucleotide sequence ID" value="NZ_QXWK01000001.1"/>
</dbReference>
<dbReference type="PANTHER" id="PTHR32060:SF30">
    <property type="entry name" value="CARBOXY-TERMINAL PROCESSING PROTEASE CTPA"/>
    <property type="match status" value="1"/>
</dbReference>
<name>A0A845QF66_9FIRM</name>
<dbReference type="Gene3D" id="3.90.226.10">
    <property type="entry name" value="2-enoyl-CoA Hydratase, Chain A, domain 1"/>
    <property type="match status" value="1"/>
</dbReference>
<organism evidence="7 8">
    <name type="scientific">Anaerotruncus colihominis</name>
    <dbReference type="NCBI Taxonomy" id="169435"/>
    <lineage>
        <taxon>Bacteria</taxon>
        <taxon>Bacillati</taxon>
        <taxon>Bacillota</taxon>
        <taxon>Clostridia</taxon>
        <taxon>Eubacteriales</taxon>
        <taxon>Oscillospiraceae</taxon>
        <taxon>Anaerotruncus</taxon>
    </lineage>
</organism>
<keyword evidence="2 5" id="KW-0645">Protease</keyword>
<dbReference type="InterPro" id="IPR004447">
    <property type="entry name" value="Peptidase_S41A"/>
</dbReference>